<organism evidence="1 2">
    <name type="scientific">Pseudomonas shirazica</name>
    <dbReference type="NCBI Taxonomy" id="1940636"/>
    <lineage>
        <taxon>Bacteria</taxon>
        <taxon>Pseudomonadati</taxon>
        <taxon>Pseudomonadota</taxon>
        <taxon>Gammaproteobacteria</taxon>
        <taxon>Pseudomonadales</taxon>
        <taxon>Pseudomonadaceae</taxon>
        <taxon>Pseudomonas</taxon>
    </lineage>
</organism>
<evidence type="ECO:0000313" key="1">
    <source>
        <dbReference type="EMBL" id="WMY87439.1"/>
    </source>
</evidence>
<accession>A0ABY9SV91</accession>
<reference evidence="1 2" key="1">
    <citation type="journal article" date="2023" name="J Bioinform Genom">
        <title>Complete genome sequence of the bacterium Pseudomonas shirazica hy376 from natural waters of algiers.</title>
        <authorList>
            <person name="Haffaressas Y."/>
            <person name="Seghouani N."/>
            <person name="Arzamasceva V.O."/>
            <person name="Tepeeva A.N."/>
            <person name="Vasilenko O.V."/>
        </authorList>
    </citation>
    <scope>NUCLEOTIDE SEQUENCE [LARGE SCALE GENOMIC DNA]</scope>
    <source>
        <strain evidence="1 2">HY376</strain>
    </source>
</reference>
<evidence type="ECO:0000313" key="2">
    <source>
        <dbReference type="Proteomes" id="UP001258940"/>
    </source>
</evidence>
<dbReference type="EMBL" id="CP127845">
    <property type="protein sequence ID" value="WMY87439.1"/>
    <property type="molecule type" value="Genomic_DNA"/>
</dbReference>
<sequence>MSVSFNLVPDETFSSWLYRQSIFDPDSLLSFDQVTECFRRSSQVQLGDLDFDSKTPFVLECCQHLNLSSSLFSQFFAESGEWRIPRFYRRSFCYVCFCYHIDEYAHPALLKNWSRVFYTVCELHQAPMYDSADRYGYKLDAAIELFKYYHTQGNLLRVNLLRSFQHQDELLGLAARTQSYLSDAEELASYSNCADASALWAFCKLLLEILLHARYGLIYQFLGSPHYSDDSKPFRYRLHMGAMTANIIQRRAAVIILGYIMSVYRAEEIEILQQFLALSPIARLRLKDVRDMGRFSNVFSPSQSSVVAAQLQRYVEYLAIPSATDFVAGFTQGRK</sequence>
<protein>
    <recommendedName>
        <fullName evidence="3">TniQ protein</fullName>
    </recommendedName>
</protein>
<dbReference type="RefSeq" id="WP_309673703.1">
    <property type="nucleotide sequence ID" value="NZ_CP127845.1"/>
</dbReference>
<evidence type="ECO:0008006" key="3">
    <source>
        <dbReference type="Google" id="ProtNLM"/>
    </source>
</evidence>
<name>A0ABY9SV91_9PSED</name>
<proteinExistence type="predicted"/>
<dbReference type="Proteomes" id="UP001258940">
    <property type="component" value="Chromosome"/>
</dbReference>
<keyword evidence="2" id="KW-1185">Reference proteome</keyword>
<gene>
    <name evidence="1" type="ORF">QR297_11545</name>
</gene>